<dbReference type="RefSeq" id="WP_245768187.1">
    <property type="nucleotide sequence ID" value="NZ_FOXM01000002.1"/>
</dbReference>
<evidence type="ECO:0000313" key="1">
    <source>
        <dbReference type="EMBL" id="SFP39880.1"/>
    </source>
</evidence>
<accession>A0A1I5Q1G6</accession>
<evidence type="ECO:0000313" key="2">
    <source>
        <dbReference type="Proteomes" id="UP000243084"/>
    </source>
</evidence>
<keyword evidence="2" id="KW-1185">Reference proteome</keyword>
<dbReference type="AlphaFoldDB" id="A0A1I5Q1G6"/>
<dbReference type="InterPro" id="IPR029058">
    <property type="entry name" value="AB_hydrolase_fold"/>
</dbReference>
<sequence length="434" mass="47555">MTTSPSKLLFLPGASGNTESWRPAAERLAHPAQQVHIGWPGFGSTPPDSGVTGMADLVASVLPEIDQPIVQMGNAEARRSANPTRGTGMLKHLLAVLGMTLALTGCQTQQEKLHQYQLRGYNAHCMTSLPRGQCVKGSSAHVRACEVEQAIIKSCAGFVTSEVSYMVARGDQPQTAMPSAPAPRFTPTKPEPIIIDVDVKNDPAERYMAGDEIEWRIAVNPGYPAAYLQAAEKAEQLTIYMLESYEKTVRFHLRQPSSTPKSSVLKRIARLEALRAPLSEAAAAGEAMQAFYGNPANRSRTVFDELTDELVQRLNAHDPILQKAAELARQQQSPGREFQAWAEQVRIGVVKFQFALSLASKPLDQIFEDSIAKHQQALQEQREWEAWARRSAEQQREKRRAQGGDCSCAGGNVCFGPRGGRFCITSGGNKRYGI</sequence>
<reference evidence="2" key="1">
    <citation type="submission" date="2016-10" db="EMBL/GenBank/DDBJ databases">
        <authorList>
            <person name="Varghese N."/>
            <person name="Submissions S."/>
        </authorList>
    </citation>
    <scope>NUCLEOTIDE SEQUENCE [LARGE SCALE GENOMIC DNA]</scope>
    <source>
        <strain evidence="2">JCM 18195</strain>
    </source>
</reference>
<dbReference type="SUPFAM" id="SSF53474">
    <property type="entry name" value="alpha/beta-Hydrolases"/>
    <property type="match status" value="1"/>
</dbReference>
<dbReference type="EMBL" id="FOXM01000002">
    <property type="protein sequence ID" value="SFP39880.1"/>
    <property type="molecule type" value="Genomic_DNA"/>
</dbReference>
<dbReference type="Gene3D" id="3.40.50.1820">
    <property type="entry name" value="alpha/beta hydrolase"/>
    <property type="match status" value="1"/>
</dbReference>
<dbReference type="Proteomes" id="UP000243084">
    <property type="component" value="Unassembled WGS sequence"/>
</dbReference>
<organism evidence="1 2">
    <name type="scientific">Geopseudomonas sagittaria</name>
    <dbReference type="NCBI Taxonomy" id="1135990"/>
    <lineage>
        <taxon>Bacteria</taxon>
        <taxon>Pseudomonadati</taxon>
        <taxon>Pseudomonadota</taxon>
        <taxon>Gammaproteobacteria</taxon>
        <taxon>Pseudomonadales</taxon>
        <taxon>Pseudomonadaceae</taxon>
        <taxon>Geopseudomonas</taxon>
    </lineage>
</organism>
<protein>
    <submittedName>
        <fullName evidence="1">Uncharacterized protein</fullName>
    </submittedName>
</protein>
<proteinExistence type="predicted"/>
<name>A0A1I5Q1G6_9GAMM</name>
<gene>
    <name evidence="1" type="ORF">SAMN05216229_102138</name>
</gene>